<sequence length="519" mass="58077">MALPTPLGESPLSSAWEEYETAKRLSSVEESFSWHSPPMRATSERWNLAELKYKLPFEGQRASRHDEDSVLDDATPLAASQDMSVRAGPSATAPDPSIRQGYMALPSMSALGNSITDTSFLDAYPKGDATLTYSNDRHTLESICNVNIELIGKCSAVLALAFEDSRSGPRLHLETLTPMTALPFLRFLYCGCYAVQLNHRSVAVLFEDVPTSLYLHCQLYHLGDIYEIQDLKTQAYVNVLRQLEFGCSSPDKPIHLCKAIEYAYDHLREHEKIIDAIINYCVSCFLRHRLAQDKGFSEVAYRLRSFHQDLCKNALDRVDSEAAAAIIQMPFKPYIPETYASRQDVPTKRLDDVVYHFHASDDVKDLPKKRKRPVRVEKQDNVVALPLRPRSDPSQDLIDPAKSYGAQQNEADKLGRKRRASSVAGPSAPTLDLLSQLLHVEKEVEALSDTEAEYDMIELPLHPEETSDSDSDFSTLVGVNQEDLGETQPQPLAIRTRETETAPDVSAIDSDSDTDWSLV</sequence>
<protein>
    <submittedName>
        <fullName evidence="1">Uncharacterized protein</fullName>
    </submittedName>
</protein>
<reference evidence="1" key="1">
    <citation type="submission" date="2023-07" db="EMBL/GenBank/DDBJ databases">
        <title>Black Yeasts Isolated from many extreme environments.</title>
        <authorList>
            <person name="Coleine C."/>
            <person name="Stajich J.E."/>
            <person name="Selbmann L."/>
        </authorList>
    </citation>
    <scope>NUCLEOTIDE SEQUENCE</scope>
    <source>
        <strain evidence="1">CCFEE 5714</strain>
    </source>
</reference>
<organism evidence="1 2">
    <name type="scientific">Vermiconidia calcicola</name>
    <dbReference type="NCBI Taxonomy" id="1690605"/>
    <lineage>
        <taxon>Eukaryota</taxon>
        <taxon>Fungi</taxon>
        <taxon>Dikarya</taxon>
        <taxon>Ascomycota</taxon>
        <taxon>Pezizomycotina</taxon>
        <taxon>Dothideomycetes</taxon>
        <taxon>Dothideomycetidae</taxon>
        <taxon>Mycosphaerellales</taxon>
        <taxon>Extremaceae</taxon>
        <taxon>Vermiconidia</taxon>
    </lineage>
</organism>
<gene>
    <name evidence="1" type="ORF">LTR37_008782</name>
</gene>
<evidence type="ECO:0000313" key="1">
    <source>
        <dbReference type="EMBL" id="KAK3712897.1"/>
    </source>
</evidence>
<proteinExistence type="predicted"/>
<dbReference type="EMBL" id="JAUTXU010000066">
    <property type="protein sequence ID" value="KAK3712897.1"/>
    <property type="molecule type" value="Genomic_DNA"/>
</dbReference>
<accession>A0ACC3NAR1</accession>
<name>A0ACC3NAR1_9PEZI</name>
<keyword evidence="2" id="KW-1185">Reference proteome</keyword>
<dbReference type="Proteomes" id="UP001281147">
    <property type="component" value="Unassembled WGS sequence"/>
</dbReference>
<evidence type="ECO:0000313" key="2">
    <source>
        <dbReference type="Proteomes" id="UP001281147"/>
    </source>
</evidence>
<comment type="caution">
    <text evidence="1">The sequence shown here is derived from an EMBL/GenBank/DDBJ whole genome shotgun (WGS) entry which is preliminary data.</text>
</comment>